<protein>
    <submittedName>
        <fullName evidence="2">Uncharacterized protein</fullName>
    </submittedName>
</protein>
<keyword evidence="1" id="KW-1133">Transmembrane helix</keyword>
<dbReference type="EMBL" id="CP017599">
    <property type="protein sequence ID" value="AOX03746.1"/>
    <property type="molecule type" value="Genomic_DNA"/>
</dbReference>
<dbReference type="STRING" id="1458985.BJP34_33795"/>
<dbReference type="KEGG" id="mpro:BJP34_33795"/>
<accession>A0A1D8U228</accession>
<feature type="transmembrane region" description="Helical" evidence="1">
    <location>
        <begin position="94"/>
        <end position="111"/>
    </location>
</feature>
<dbReference type="OrthoDB" id="9907061at2"/>
<evidence type="ECO:0000313" key="3">
    <source>
        <dbReference type="Proteomes" id="UP000177870"/>
    </source>
</evidence>
<feature type="transmembrane region" description="Helical" evidence="1">
    <location>
        <begin position="28"/>
        <end position="48"/>
    </location>
</feature>
<dbReference type="Proteomes" id="UP000177870">
    <property type="component" value="Chromosome"/>
</dbReference>
<reference evidence="3" key="1">
    <citation type="submission" date="2016-10" db="EMBL/GenBank/DDBJ databases">
        <title>Comparative genomics uncovers the prolific and rare metabolic potential of the cyanobacterial genus Moorea.</title>
        <authorList>
            <person name="Leao T."/>
            <person name="Castelao G."/>
            <person name="Korobeynikov A."/>
            <person name="Monroe E.A."/>
            <person name="Podell S."/>
            <person name="Glukhov E."/>
            <person name="Allen E."/>
            <person name="Gerwick W.H."/>
            <person name="Gerwick L."/>
        </authorList>
    </citation>
    <scope>NUCLEOTIDE SEQUENCE [LARGE SCALE GENOMIC DNA]</scope>
    <source>
        <strain evidence="3">PAL-8-15-08-1</strain>
    </source>
</reference>
<evidence type="ECO:0000313" key="2">
    <source>
        <dbReference type="EMBL" id="AOX03746.1"/>
    </source>
</evidence>
<keyword evidence="1" id="KW-0472">Membrane</keyword>
<sequence length="226" mass="24667">MQLLFLVLLWVVLGFLLAKLLLEIIPKQYFTWLGGFLVFAIIVLLFFTPTNALVSPIWTILSLPFQPLGLALLLWFLGAMRIKGGNISNPGPTLIWTGFFVLLVASTPFLSNRLAQLLGPGVAQNQPAVQMAKTIGWQEETLTAFVPNGELIQLTTNASPFPRDAVLAQLVPPNQAIGIQAFIPSIGALEQTTGVINTFFSNIYFQLRGGRVTGTEVESPTTRDVS</sequence>
<organism evidence="2 3">
    <name type="scientific">Moorena producens PAL-8-15-08-1</name>
    <dbReference type="NCBI Taxonomy" id="1458985"/>
    <lineage>
        <taxon>Bacteria</taxon>
        <taxon>Bacillati</taxon>
        <taxon>Cyanobacteriota</taxon>
        <taxon>Cyanophyceae</taxon>
        <taxon>Coleofasciculales</taxon>
        <taxon>Coleofasciculaceae</taxon>
        <taxon>Moorena</taxon>
    </lineage>
</organism>
<proteinExistence type="predicted"/>
<evidence type="ECO:0000256" key="1">
    <source>
        <dbReference type="SAM" id="Phobius"/>
    </source>
</evidence>
<name>A0A1D8U228_9CYAN</name>
<feature type="transmembrane region" description="Helical" evidence="1">
    <location>
        <begin position="60"/>
        <end position="82"/>
    </location>
</feature>
<dbReference type="RefSeq" id="WP_070396115.1">
    <property type="nucleotide sequence ID" value="NZ_CP017599.1"/>
</dbReference>
<keyword evidence="1" id="KW-0812">Transmembrane</keyword>
<dbReference type="AlphaFoldDB" id="A0A1D8U228"/>
<gene>
    <name evidence="2" type="ORF">BJP34_33795</name>
</gene>